<dbReference type="eggNOG" id="COG3279">
    <property type="taxonomic scope" value="Bacteria"/>
</dbReference>
<dbReference type="AlphaFoldDB" id="A0A0A2MG92"/>
<evidence type="ECO:0000256" key="1">
    <source>
        <dbReference type="PROSITE-ProRule" id="PRU00169"/>
    </source>
</evidence>
<dbReference type="PROSITE" id="PS50930">
    <property type="entry name" value="HTH_LYTTR"/>
    <property type="match status" value="1"/>
</dbReference>
<dbReference type="InterPro" id="IPR007492">
    <property type="entry name" value="LytTR_DNA-bd_dom"/>
</dbReference>
<dbReference type="Pfam" id="PF04397">
    <property type="entry name" value="LytTR"/>
    <property type="match status" value="1"/>
</dbReference>
<feature type="domain" description="Response regulatory" evidence="2">
    <location>
        <begin position="8"/>
        <end position="119"/>
    </location>
</feature>
<protein>
    <submittedName>
        <fullName evidence="4">LytTR family transcriptional regulator</fullName>
    </submittedName>
</protein>
<dbReference type="STRING" id="1121898.GCA_000422725_03152"/>
<evidence type="ECO:0000259" key="3">
    <source>
        <dbReference type="PROSITE" id="PS50930"/>
    </source>
</evidence>
<dbReference type="Proteomes" id="UP000030111">
    <property type="component" value="Unassembled WGS sequence"/>
</dbReference>
<gene>
    <name evidence="4" type="ORF">Q766_16655</name>
</gene>
<dbReference type="InterPro" id="IPR011006">
    <property type="entry name" value="CheY-like_superfamily"/>
</dbReference>
<dbReference type="InterPro" id="IPR046947">
    <property type="entry name" value="LytR-like"/>
</dbReference>
<dbReference type="OrthoDB" id="2168082at2"/>
<reference evidence="4 5" key="1">
    <citation type="submission" date="2013-09" db="EMBL/GenBank/DDBJ databases">
        <authorList>
            <person name="Zeng Z."/>
            <person name="Chen C."/>
        </authorList>
    </citation>
    <scope>NUCLEOTIDE SEQUENCE [LARGE SCALE GENOMIC DNA]</scope>
    <source>
        <strain evidence="4 5">WB 4.1-42</strain>
    </source>
</reference>
<dbReference type="GO" id="GO:0000156">
    <property type="term" value="F:phosphorelay response regulator activity"/>
    <property type="evidence" value="ECO:0007669"/>
    <property type="project" value="InterPro"/>
</dbReference>
<accession>A0A0A2MG92</accession>
<evidence type="ECO:0000313" key="4">
    <source>
        <dbReference type="EMBL" id="KGO91662.1"/>
    </source>
</evidence>
<dbReference type="SUPFAM" id="SSF52172">
    <property type="entry name" value="CheY-like"/>
    <property type="match status" value="1"/>
</dbReference>
<sequence>MKQPTTIKCIIVDDEPAAHYVLANYIKQNPELELVFEGYNGVEALEYLKTNSADLMFLDIDMPEISGLEMLKKLAKPPRTVLTTAYSEFALESYEYGVIDYLLKPIYYPRFLKAINRYYELAAPVEAVIDEPVTQETIKVKVDSETVTIEVSSILYAQSYGNYVKIFTLRRNYLATITTNDFEKCLPPGLFMRAHKSFIIALDKVEEVKKDHVLIKRNPIPIGITYRRELAEKLREVKK</sequence>
<dbReference type="PANTHER" id="PTHR37299:SF1">
    <property type="entry name" value="STAGE 0 SPORULATION PROTEIN A HOMOLOG"/>
    <property type="match status" value="1"/>
</dbReference>
<keyword evidence="5" id="KW-1185">Reference proteome</keyword>
<feature type="domain" description="HTH LytTR-type" evidence="3">
    <location>
        <begin position="138"/>
        <end position="236"/>
    </location>
</feature>
<dbReference type="RefSeq" id="WP_026993259.1">
    <property type="nucleotide sequence ID" value="NZ_JRLY01000016.1"/>
</dbReference>
<dbReference type="GO" id="GO:0003677">
    <property type="term" value="F:DNA binding"/>
    <property type="evidence" value="ECO:0007669"/>
    <property type="project" value="InterPro"/>
</dbReference>
<dbReference type="PROSITE" id="PS50110">
    <property type="entry name" value="RESPONSE_REGULATORY"/>
    <property type="match status" value="1"/>
</dbReference>
<organism evidence="4 5">
    <name type="scientific">Flavobacterium subsaxonicum WB 4.1-42 = DSM 21790</name>
    <dbReference type="NCBI Taxonomy" id="1121898"/>
    <lineage>
        <taxon>Bacteria</taxon>
        <taxon>Pseudomonadati</taxon>
        <taxon>Bacteroidota</taxon>
        <taxon>Flavobacteriia</taxon>
        <taxon>Flavobacteriales</taxon>
        <taxon>Flavobacteriaceae</taxon>
        <taxon>Flavobacterium</taxon>
    </lineage>
</organism>
<comment type="caution">
    <text evidence="4">The sequence shown here is derived from an EMBL/GenBank/DDBJ whole genome shotgun (WGS) entry which is preliminary data.</text>
</comment>
<keyword evidence="1" id="KW-0597">Phosphoprotein</keyword>
<dbReference type="Gene3D" id="3.40.50.2300">
    <property type="match status" value="1"/>
</dbReference>
<evidence type="ECO:0000259" key="2">
    <source>
        <dbReference type="PROSITE" id="PS50110"/>
    </source>
</evidence>
<dbReference type="PANTHER" id="PTHR37299">
    <property type="entry name" value="TRANSCRIPTIONAL REGULATOR-RELATED"/>
    <property type="match status" value="1"/>
</dbReference>
<dbReference type="Pfam" id="PF00072">
    <property type="entry name" value="Response_reg"/>
    <property type="match status" value="1"/>
</dbReference>
<feature type="modified residue" description="4-aspartylphosphate" evidence="1">
    <location>
        <position position="59"/>
    </location>
</feature>
<dbReference type="EMBL" id="JRLY01000016">
    <property type="protein sequence ID" value="KGO91662.1"/>
    <property type="molecule type" value="Genomic_DNA"/>
</dbReference>
<dbReference type="SMART" id="SM00448">
    <property type="entry name" value="REC"/>
    <property type="match status" value="1"/>
</dbReference>
<proteinExistence type="predicted"/>
<dbReference type="Gene3D" id="2.40.50.1020">
    <property type="entry name" value="LytTr DNA-binding domain"/>
    <property type="match status" value="1"/>
</dbReference>
<dbReference type="SMART" id="SM00850">
    <property type="entry name" value="LytTR"/>
    <property type="match status" value="1"/>
</dbReference>
<evidence type="ECO:0000313" key="5">
    <source>
        <dbReference type="Proteomes" id="UP000030111"/>
    </source>
</evidence>
<name>A0A0A2MG92_9FLAO</name>
<dbReference type="InterPro" id="IPR001789">
    <property type="entry name" value="Sig_transdc_resp-reg_receiver"/>
</dbReference>